<dbReference type="SMART" id="SM00840">
    <property type="entry name" value="DALR_2"/>
    <property type="match status" value="1"/>
</dbReference>
<dbReference type="GeneID" id="78275780"/>
<evidence type="ECO:0000256" key="12">
    <source>
        <dbReference type="ARBA" id="ARBA00047398"/>
    </source>
</evidence>
<feature type="binding site" evidence="13">
    <location>
        <position position="27"/>
    </location>
    <ligand>
        <name>Zn(2+)</name>
        <dbReference type="ChEBI" id="CHEBI:29105"/>
    </ligand>
</feature>
<keyword evidence="17" id="KW-1185">Reference proteome</keyword>
<evidence type="ECO:0000256" key="1">
    <source>
        <dbReference type="ARBA" id="ARBA00004496"/>
    </source>
</evidence>
<dbReference type="NCBIfam" id="TIGR00435">
    <property type="entry name" value="cysS"/>
    <property type="match status" value="1"/>
</dbReference>
<dbReference type="InterPro" id="IPR032678">
    <property type="entry name" value="tRNA-synt_1_cat_dom"/>
</dbReference>
<evidence type="ECO:0000256" key="3">
    <source>
        <dbReference type="ARBA" id="ARBA00011245"/>
    </source>
</evidence>
<dbReference type="SUPFAM" id="SSF52374">
    <property type="entry name" value="Nucleotidylyl transferase"/>
    <property type="match status" value="1"/>
</dbReference>
<dbReference type="Pfam" id="PF09190">
    <property type="entry name" value="DALR_2"/>
    <property type="match status" value="1"/>
</dbReference>
<comment type="similarity">
    <text evidence="2 13">Belongs to the class-I aminoacyl-tRNA synthetase family.</text>
</comment>
<dbReference type="RefSeq" id="WP_076341644.1">
    <property type="nucleotide sequence ID" value="NZ_CAPDDE010000046.1"/>
</dbReference>
<keyword evidence="6 13" id="KW-0479">Metal-binding</keyword>
<dbReference type="GO" id="GO:0006423">
    <property type="term" value="P:cysteinyl-tRNA aminoacylation"/>
    <property type="evidence" value="ECO:0007669"/>
    <property type="project" value="UniProtKB-UniRule"/>
</dbReference>
<evidence type="ECO:0000313" key="17">
    <source>
        <dbReference type="Proteomes" id="UP000186705"/>
    </source>
</evidence>
<sequence length="445" mass="51118">MKLYNSYTQTIEELKPIEEGKVSMYVCGPTVYNYPHIGNVRPIIVFDTLKKTLEAQGMDVLYASNYTDVDDKIINTAIEKGVSEQEITTQFIEAYDQTRADLNADQPDVAPKVTETMDAIIRFIDQLIQKGAAYQVDGDVYYRVDSNSLYGELSHQKVEDLMVGARIDENTKKENPLDFTLWKETDRGIQWDSPWSKGRPGWHTECVVMINDVFQKPLIDIHGGGLDLKFPHHENEIAQCESLHHTHLANIWVHNGMINIDGIKMSKSLGNVWWAKDLIAMYGENVIRWVMISAHYRAPLNLNEKAFESAQKELAKIENAYRQGQVKVQIANEEEEPKELDQTLWNPFIEALNDDLNTPNAITALLECVKKINQLQRQKEIDVKALNDALFTLEKMLTVLGIKLPTIHLSQEDKELYRSWRNAVQEKDFEHADLYRARLQEQGIL</sequence>
<dbReference type="Gene3D" id="3.40.50.620">
    <property type="entry name" value="HUPs"/>
    <property type="match status" value="1"/>
</dbReference>
<dbReference type="STRING" id="1862672.BO225_07480"/>
<comment type="subunit">
    <text evidence="3 13">Monomer.</text>
</comment>
<evidence type="ECO:0000256" key="5">
    <source>
        <dbReference type="ARBA" id="ARBA00022598"/>
    </source>
</evidence>
<protein>
    <recommendedName>
        <fullName evidence="13">Cysteine--tRNA ligase</fullName>
        <ecNumber evidence="13">6.1.1.16</ecNumber>
    </recommendedName>
    <alternativeName>
        <fullName evidence="13">Cysteinyl-tRNA synthetase</fullName>
        <shortName evidence="13">CysRS</shortName>
    </alternativeName>
</protein>
<gene>
    <name evidence="13" type="primary">cysS</name>
    <name evidence="16" type="ORF">BO225_07480</name>
</gene>
<evidence type="ECO:0000256" key="2">
    <source>
        <dbReference type="ARBA" id="ARBA00005594"/>
    </source>
</evidence>
<keyword evidence="11 13" id="KW-0030">Aminoacyl-tRNA synthetase</keyword>
<feature type="short sequence motif" description="'KMSKS' region" evidence="13">
    <location>
        <begin position="264"/>
        <end position="268"/>
    </location>
</feature>
<feature type="domain" description="Cysteinyl-tRNA synthetase class Ia DALR" evidence="15">
    <location>
        <begin position="347"/>
        <end position="409"/>
    </location>
</feature>
<feature type="short sequence motif" description="'HIGH' region" evidence="13">
    <location>
        <begin position="29"/>
        <end position="39"/>
    </location>
</feature>
<dbReference type="HAMAP" id="MF_00041">
    <property type="entry name" value="Cys_tRNA_synth"/>
    <property type="match status" value="1"/>
</dbReference>
<dbReference type="InterPro" id="IPR009080">
    <property type="entry name" value="tRNAsynth_Ia_anticodon-bd"/>
</dbReference>
<evidence type="ECO:0000256" key="6">
    <source>
        <dbReference type="ARBA" id="ARBA00022723"/>
    </source>
</evidence>
<dbReference type="OrthoDB" id="9815130at2"/>
<dbReference type="AlphaFoldDB" id="A0A1U7NLV4"/>
<evidence type="ECO:0000313" key="16">
    <source>
        <dbReference type="EMBL" id="OLU45985.1"/>
    </source>
</evidence>
<accession>A0A1U7NLV4</accession>
<dbReference type="GO" id="GO:0005829">
    <property type="term" value="C:cytosol"/>
    <property type="evidence" value="ECO:0007669"/>
    <property type="project" value="TreeGrafter"/>
</dbReference>
<comment type="caution">
    <text evidence="16">The sequence shown here is derived from an EMBL/GenBank/DDBJ whole genome shotgun (WGS) entry which is preliminary data.</text>
</comment>
<dbReference type="Pfam" id="PF01406">
    <property type="entry name" value="tRNA-synt_1e"/>
    <property type="match status" value="1"/>
</dbReference>
<name>A0A1U7NLV4_9FIRM</name>
<dbReference type="GO" id="GO:0004817">
    <property type="term" value="F:cysteine-tRNA ligase activity"/>
    <property type="evidence" value="ECO:0007669"/>
    <property type="project" value="UniProtKB-UniRule"/>
</dbReference>
<evidence type="ECO:0000256" key="13">
    <source>
        <dbReference type="HAMAP-Rule" id="MF_00041"/>
    </source>
</evidence>
<dbReference type="InterPro" id="IPR015273">
    <property type="entry name" value="Cys-tRNA-synt_Ia_DALR"/>
</dbReference>
<evidence type="ECO:0000256" key="4">
    <source>
        <dbReference type="ARBA" id="ARBA00022490"/>
    </source>
</evidence>
<evidence type="ECO:0000259" key="15">
    <source>
        <dbReference type="SMART" id="SM00840"/>
    </source>
</evidence>
<dbReference type="Gene3D" id="1.20.120.1910">
    <property type="entry name" value="Cysteine-tRNA ligase, C-terminal anti-codon recognition domain"/>
    <property type="match status" value="1"/>
</dbReference>
<dbReference type="Proteomes" id="UP000186705">
    <property type="component" value="Unassembled WGS sequence"/>
</dbReference>
<dbReference type="GO" id="GO:0005524">
    <property type="term" value="F:ATP binding"/>
    <property type="evidence" value="ECO:0007669"/>
    <property type="project" value="UniProtKB-UniRule"/>
</dbReference>
<feature type="coiled-coil region" evidence="14">
    <location>
        <begin position="300"/>
        <end position="334"/>
    </location>
</feature>
<comment type="cofactor">
    <cofactor evidence="13">
        <name>Zn(2+)</name>
        <dbReference type="ChEBI" id="CHEBI:29105"/>
    </cofactor>
    <text evidence="13">Binds 1 zinc ion per subunit.</text>
</comment>
<dbReference type="CDD" id="cd00672">
    <property type="entry name" value="CysRS_core"/>
    <property type="match status" value="1"/>
</dbReference>
<reference evidence="16 17" key="1">
    <citation type="submission" date="2016-11" db="EMBL/GenBank/DDBJ databases">
        <title>Description of two novel members of the family Erysipelotrichaceae: Ileibacterium lipovorans gen. nov., sp. nov. and Dubosiella newyorkensis, gen. nov., sp. nov.</title>
        <authorList>
            <person name="Cox L.M."/>
            <person name="Sohn J."/>
            <person name="Tyrrell K.L."/>
            <person name="Citron D.M."/>
            <person name="Lawson P.A."/>
            <person name="Patel N.B."/>
            <person name="Iizumi T."/>
            <person name="Perez-Perez G.I."/>
            <person name="Goldstein E.J."/>
            <person name="Blaser M.J."/>
        </authorList>
    </citation>
    <scope>NUCLEOTIDE SEQUENCE [LARGE SCALE GENOMIC DNA]</scope>
    <source>
        <strain evidence="16 17">NYU-BL-A4</strain>
    </source>
</reference>
<dbReference type="SUPFAM" id="SSF47323">
    <property type="entry name" value="Anticodon-binding domain of a subclass of class I aminoacyl-tRNA synthetases"/>
    <property type="match status" value="1"/>
</dbReference>
<feature type="binding site" evidence="13">
    <location>
        <position position="206"/>
    </location>
    <ligand>
        <name>Zn(2+)</name>
        <dbReference type="ChEBI" id="CHEBI:29105"/>
    </ligand>
</feature>
<evidence type="ECO:0000256" key="14">
    <source>
        <dbReference type="SAM" id="Coils"/>
    </source>
</evidence>
<keyword evidence="10 13" id="KW-0648">Protein biosynthesis</keyword>
<dbReference type="GO" id="GO:0008270">
    <property type="term" value="F:zinc ion binding"/>
    <property type="evidence" value="ECO:0007669"/>
    <property type="project" value="UniProtKB-UniRule"/>
</dbReference>
<feature type="binding site" evidence="13">
    <location>
        <position position="236"/>
    </location>
    <ligand>
        <name>Zn(2+)</name>
        <dbReference type="ChEBI" id="CHEBI:29105"/>
    </ligand>
</feature>
<dbReference type="PANTHER" id="PTHR10890:SF3">
    <property type="entry name" value="CYSTEINE--TRNA LIGASE, CYTOPLASMIC"/>
    <property type="match status" value="1"/>
</dbReference>
<dbReference type="PANTHER" id="PTHR10890">
    <property type="entry name" value="CYSTEINYL-TRNA SYNTHETASE"/>
    <property type="match status" value="1"/>
</dbReference>
<evidence type="ECO:0000256" key="7">
    <source>
        <dbReference type="ARBA" id="ARBA00022741"/>
    </source>
</evidence>
<evidence type="ECO:0000256" key="10">
    <source>
        <dbReference type="ARBA" id="ARBA00022917"/>
    </source>
</evidence>
<evidence type="ECO:0000256" key="8">
    <source>
        <dbReference type="ARBA" id="ARBA00022833"/>
    </source>
</evidence>
<dbReference type="EMBL" id="MPKA01000077">
    <property type="protein sequence ID" value="OLU45985.1"/>
    <property type="molecule type" value="Genomic_DNA"/>
</dbReference>
<organism evidence="16 17">
    <name type="scientific">Dubosiella newyorkensis</name>
    <dbReference type="NCBI Taxonomy" id="1862672"/>
    <lineage>
        <taxon>Bacteria</taxon>
        <taxon>Bacillati</taxon>
        <taxon>Bacillota</taxon>
        <taxon>Erysipelotrichia</taxon>
        <taxon>Erysipelotrichales</taxon>
        <taxon>Erysipelotrichaceae</taxon>
        <taxon>Dubosiella</taxon>
    </lineage>
</organism>
<dbReference type="InterPro" id="IPR014729">
    <property type="entry name" value="Rossmann-like_a/b/a_fold"/>
</dbReference>
<keyword evidence="14" id="KW-0175">Coiled coil</keyword>
<keyword evidence="7 13" id="KW-0547">Nucleotide-binding</keyword>
<feature type="binding site" evidence="13">
    <location>
        <position position="232"/>
    </location>
    <ligand>
        <name>Zn(2+)</name>
        <dbReference type="ChEBI" id="CHEBI:29105"/>
    </ligand>
</feature>
<keyword evidence="5 13" id="KW-0436">Ligase</keyword>
<comment type="catalytic activity">
    <reaction evidence="12 13">
        <text>tRNA(Cys) + L-cysteine + ATP = L-cysteinyl-tRNA(Cys) + AMP + diphosphate</text>
        <dbReference type="Rhea" id="RHEA:17773"/>
        <dbReference type="Rhea" id="RHEA-COMP:9661"/>
        <dbReference type="Rhea" id="RHEA-COMP:9679"/>
        <dbReference type="ChEBI" id="CHEBI:30616"/>
        <dbReference type="ChEBI" id="CHEBI:33019"/>
        <dbReference type="ChEBI" id="CHEBI:35235"/>
        <dbReference type="ChEBI" id="CHEBI:78442"/>
        <dbReference type="ChEBI" id="CHEBI:78517"/>
        <dbReference type="ChEBI" id="CHEBI:456215"/>
        <dbReference type="EC" id="6.1.1.16"/>
    </reaction>
</comment>
<feature type="binding site" evidence="13">
    <location>
        <position position="267"/>
    </location>
    <ligand>
        <name>ATP</name>
        <dbReference type="ChEBI" id="CHEBI:30616"/>
    </ligand>
</feature>
<evidence type="ECO:0000256" key="9">
    <source>
        <dbReference type="ARBA" id="ARBA00022840"/>
    </source>
</evidence>
<comment type="subcellular location">
    <subcellularLocation>
        <location evidence="1 13">Cytoplasm</location>
    </subcellularLocation>
</comment>
<dbReference type="EC" id="6.1.1.16" evidence="13"/>
<proteinExistence type="inferred from homology"/>
<evidence type="ECO:0000256" key="11">
    <source>
        <dbReference type="ARBA" id="ARBA00023146"/>
    </source>
</evidence>
<keyword evidence="9 13" id="KW-0067">ATP-binding</keyword>
<dbReference type="PRINTS" id="PR00983">
    <property type="entry name" value="TRNASYNTHCYS"/>
</dbReference>
<dbReference type="InterPro" id="IPR024909">
    <property type="entry name" value="Cys-tRNA/MSH_ligase"/>
</dbReference>
<keyword evidence="8 13" id="KW-0862">Zinc</keyword>
<keyword evidence="4 13" id="KW-0963">Cytoplasm</keyword>
<dbReference type="InterPro" id="IPR015803">
    <property type="entry name" value="Cys-tRNA-ligase"/>
</dbReference>